<organism evidence="1 2">
    <name type="scientific">Ixodes persulcatus</name>
    <name type="common">Taiga tick</name>
    <dbReference type="NCBI Taxonomy" id="34615"/>
    <lineage>
        <taxon>Eukaryota</taxon>
        <taxon>Metazoa</taxon>
        <taxon>Ecdysozoa</taxon>
        <taxon>Arthropoda</taxon>
        <taxon>Chelicerata</taxon>
        <taxon>Arachnida</taxon>
        <taxon>Acari</taxon>
        <taxon>Parasitiformes</taxon>
        <taxon>Ixodida</taxon>
        <taxon>Ixodoidea</taxon>
        <taxon>Ixodidae</taxon>
        <taxon>Ixodinae</taxon>
        <taxon>Ixodes</taxon>
    </lineage>
</organism>
<reference evidence="1 2" key="1">
    <citation type="journal article" date="2020" name="Cell">
        <title>Large-Scale Comparative Analyses of Tick Genomes Elucidate Their Genetic Diversity and Vector Capacities.</title>
        <authorList>
            <consortium name="Tick Genome and Microbiome Consortium (TIGMIC)"/>
            <person name="Jia N."/>
            <person name="Wang J."/>
            <person name="Shi W."/>
            <person name="Du L."/>
            <person name="Sun Y."/>
            <person name="Zhan W."/>
            <person name="Jiang J.F."/>
            <person name="Wang Q."/>
            <person name="Zhang B."/>
            <person name="Ji P."/>
            <person name="Bell-Sakyi L."/>
            <person name="Cui X.M."/>
            <person name="Yuan T.T."/>
            <person name="Jiang B.G."/>
            <person name="Yang W.F."/>
            <person name="Lam T.T."/>
            <person name="Chang Q.C."/>
            <person name="Ding S.J."/>
            <person name="Wang X.J."/>
            <person name="Zhu J.G."/>
            <person name="Ruan X.D."/>
            <person name="Zhao L."/>
            <person name="Wei J.T."/>
            <person name="Ye R.Z."/>
            <person name="Que T.C."/>
            <person name="Du C.H."/>
            <person name="Zhou Y.H."/>
            <person name="Cheng J.X."/>
            <person name="Dai P.F."/>
            <person name="Guo W.B."/>
            <person name="Han X.H."/>
            <person name="Huang E.J."/>
            <person name="Li L.F."/>
            <person name="Wei W."/>
            <person name="Gao Y.C."/>
            <person name="Liu J.Z."/>
            <person name="Shao H.Z."/>
            <person name="Wang X."/>
            <person name="Wang C.C."/>
            <person name="Yang T.C."/>
            <person name="Huo Q.B."/>
            <person name="Li W."/>
            <person name="Chen H.Y."/>
            <person name="Chen S.E."/>
            <person name="Zhou L.G."/>
            <person name="Ni X.B."/>
            <person name="Tian J.H."/>
            <person name="Sheng Y."/>
            <person name="Liu T."/>
            <person name="Pan Y.S."/>
            <person name="Xia L.Y."/>
            <person name="Li J."/>
            <person name="Zhao F."/>
            <person name="Cao W.C."/>
        </authorList>
    </citation>
    <scope>NUCLEOTIDE SEQUENCE [LARGE SCALE GENOMIC DNA]</scope>
    <source>
        <strain evidence="1">Iper-2018</strain>
    </source>
</reference>
<protein>
    <submittedName>
        <fullName evidence="1">Uncharacterized protein</fullName>
    </submittedName>
</protein>
<gene>
    <name evidence="1" type="ORF">HPB47_018927</name>
</gene>
<dbReference type="Proteomes" id="UP000805193">
    <property type="component" value="Unassembled WGS sequence"/>
</dbReference>
<dbReference type="EMBL" id="JABSTQ010008255">
    <property type="protein sequence ID" value="KAG0434714.1"/>
    <property type="molecule type" value="Genomic_DNA"/>
</dbReference>
<keyword evidence="2" id="KW-1185">Reference proteome</keyword>
<accession>A0AC60QJJ1</accession>
<name>A0AC60QJJ1_IXOPE</name>
<evidence type="ECO:0000313" key="2">
    <source>
        <dbReference type="Proteomes" id="UP000805193"/>
    </source>
</evidence>
<sequence length="83" mass="9099">MKAGVNSSLPALPQGNPCASCAHLAYTLSRVPLTVILQTGRGDAWESRRARHTQLSSHPTPTKEKFFWLRKTSVTVLPDDNSP</sequence>
<proteinExistence type="predicted"/>
<evidence type="ECO:0000313" key="1">
    <source>
        <dbReference type="EMBL" id="KAG0434714.1"/>
    </source>
</evidence>
<comment type="caution">
    <text evidence="1">The sequence shown here is derived from an EMBL/GenBank/DDBJ whole genome shotgun (WGS) entry which is preliminary data.</text>
</comment>